<dbReference type="InterPro" id="IPR018086">
    <property type="entry name" value="NADH_UbQ_OxRdtase_su1_CS"/>
</dbReference>
<feature type="transmembrane region" description="Helical" evidence="5">
    <location>
        <begin position="12"/>
        <end position="34"/>
    </location>
</feature>
<accession>A0A562RX86</accession>
<evidence type="ECO:0000256" key="5">
    <source>
        <dbReference type="HAMAP-Rule" id="MF_01350"/>
    </source>
</evidence>
<keyword evidence="5" id="KW-1278">Translocase</keyword>
<dbReference type="Proteomes" id="UP000318307">
    <property type="component" value="Unassembled WGS sequence"/>
</dbReference>
<keyword evidence="8" id="KW-1185">Reference proteome</keyword>
<dbReference type="InterPro" id="IPR001694">
    <property type="entry name" value="NADH_UbQ_OxRdtase_su1/FPO"/>
</dbReference>
<evidence type="ECO:0000313" key="7">
    <source>
        <dbReference type="EMBL" id="TWI73244.1"/>
    </source>
</evidence>
<dbReference type="RefSeq" id="WP_144683758.1">
    <property type="nucleotide sequence ID" value="NZ_VLLC01000008.1"/>
</dbReference>
<dbReference type="PROSITE" id="PS00667">
    <property type="entry name" value="COMPLEX1_ND1_1"/>
    <property type="match status" value="1"/>
</dbReference>
<evidence type="ECO:0000256" key="3">
    <source>
        <dbReference type="ARBA" id="ARBA00022989"/>
    </source>
</evidence>
<organism evidence="7 8">
    <name type="scientific">Desulfobotulus alkaliphilus</name>
    <dbReference type="NCBI Taxonomy" id="622671"/>
    <lineage>
        <taxon>Bacteria</taxon>
        <taxon>Pseudomonadati</taxon>
        <taxon>Thermodesulfobacteriota</taxon>
        <taxon>Desulfobacteria</taxon>
        <taxon>Desulfobacterales</taxon>
        <taxon>Desulfobacteraceae</taxon>
        <taxon>Desulfobotulus</taxon>
    </lineage>
</organism>
<feature type="transmembrane region" description="Helical" evidence="5">
    <location>
        <begin position="80"/>
        <end position="99"/>
    </location>
</feature>
<evidence type="ECO:0000256" key="2">
    <source>
        <dbReference type="ARBA" id="ARBA00022692"/>
    </source>
</evidence>
<gene>
    <name evidence="5" type="primary">nuoH</name>
    <name evidence="7" type="ORF">LZ24_01332</name>
</gene>
<feature type="transmembrane region" description="Helical" evidence="5">
    <location>
        <begin position="153"/>
        <end position="173"/>
    </location>
</feature>
<dbReference type="EC" id="7.1.1.-" evidence="5"/>
<dbReference type="PANTHER" id="PTHR11432">
    <property type="entry name" value="NADH DEHYDROGENASE SUBUNIT 1"/>
    <property type="match status" value="1"/>
</dbReference>
<dbReference type="GO" id="GO:0016655">
    <property type="term" value="F:oxidoreductase activity, acting on NAD(P)H, quinone or similar compound as acceptor"/>
    <property type="evidence" value="ECO:0007669"/>
    <property type="project" value="UniProtKB-UniRule"/>
</dbReference>
<dbReference type="GO" id="GO:0005886">
    <property type="term" value="C:plasma membrane"/>
    <property type="evidence" value="ECO:0007669"/>
    <property type="project" value="UniProtKB-SubCell"/>
</dbReference>
<dbReference type="GO" id="GO:0048038">
    <property type="term" value="F:quinone binding"/>
    <property type="evidence" value="ECO:0007669"/>
    <property type="project" value="UniProtKB-KW"/>
</dbReference>
<dbReference type="PROSITE" id="PS00668">
    <property type="entry name" value="COMPLEX1_ND1_2"/>
    <property type="match status" value="1"/>
</dbReference>
<dbReference type="EMBL" id="VLLC01000008">
    <property type="protein sequence ID" value="TWI73244.1"/>
    <property type="molecule type" value="Genomic_DNA"/>
</dbReference>
<feature type="transmembrane region" description="Helical" evidence="5">
    <location>
        <begin position="306"/>
        <end position="325"/>
    </location>
</feature>
<keyword evidence="4 5" id="KW-0472">Membrane</keyword>
<dbReference type="OrthoDB" id="9803734at2"/>
<dbReference type="Pfam" id="PF00146">
    <property type="entry name" value="NADHdh"/>
    <property type="match status" value="1"/>
</dbReference>
<feature type="transmembrane region" description="Helical" evidence="5">
    <location>
        <begin position="185"/>
        <end position="205"/>
    </location>
</feature>
<protein>
    <recommendedName>
        <fullName evidence="5">NADH-quinone oxidoreductase subunit H</fullName>
        <ecNumber evidence="5">7.1.1.-</ecNumber>
    </recommendedName>
    <alternativeName>
        <fullName evidence="5">NADH dehydrogenase I subunit H</fullName>
    </alternativeName>
    <alternativeName>
        <fullName evidence="5">NDH-1 subunit H</fullName>
    </alternativeName>
</protein>
<dbReference type="PANTHER" id="PTHR11432:SF3">
    <property type="entry name" value="NADH-UBIQUINONE OXIDOREDUCTASE CHAIN 1"/>
    <property type="match status" value="1"/>
</dbReference>
<dbReference type="HAMAP" id="MF_01350">
    <property type="entry name" value="NDH1_NuoH"/>
    <property type="match status" value="1"/>
</dbReference>
<dbReference type="AlphaFoldDB" id="A0A562RX86"/>
<dbReference type="GO" id="GO:0009060">
    <property type="term" value="P:aerobic respiration"/>
    <property type="evidence" value="ECO:0007669"/>
    <property type="project" value="TreeGrafter"/>
</dbReference>
<feature type="transmembrane region" description="Helical" evidence="5">
    <location>
        <begin position="273"/>
        <end position="294"/>
    </location>
</feature>
<keyword evidence="5" id="KW-0874">Quinone</keyword>
<keyword evidence="2 5" id="KW-0812">Transmembrane</keyword>
<proteinExistence type="inferred from homology"/>
<sequence length="327" mass="36797">MDTAFLPPELLRMLIAALFVVTVVFVNALFMVYAERKIAGHIQRRPGPYEVGWHGILQTLVDGIKLMTKELVIPRDANRMLFRVAPLLAFTPVVMPFLVLPFSENLTIIDMNIGLIFILAMASLNVMAILVAGWSSNNKYGLFGAMRSVAQNIAYEIPILLSLLSVVLITNSFSMRTIVEAQISGLWFCLLQPLAFIIYLIAALAETNRAPFDMPEAESELTAGFHTEYSGMGFGLFFLGEYTNMFIVSSVAVAVFLGGWSGLPLPMDAWTGAFWFLLKVYILMFIMIWVRWTYPRVRFDQLMNLSWKYLIPFALLNLIVTAVIVKL</sequence>
<feature type="transmembrane region" description="Helical" evidence="5">
    <location>
        <begin position="242"/>
        <end position="261"/>
    </location>
</feature>
<comment type="subunit">
    <text evidence="5">NDH-1 is composed of 14 different subunits. Subunits NuoA, H, J, K, L, M, N constitute the membrane sector of the complex.</text>
</comment>
<comment type="catalytic activity">
    <reaction evidence="5">
        <text>a quinone + NADH + 5 H(+)(in) = a quinol + NAD(+) + 4 H(+)(out)</text>
        <dbReference type="Rhea" id="RHEA:57888"/>
        <dbReference type="ChEBI" id="CHEBI:15378"/>
        <dbReference type="ChEBI" id="CHEBI:24646"/>
        <dbReference type="ChEBI" id="CHEBI:57540"/>
        <dbReference type="ChEBI" id="CHEBI:57945"/>
        <dbReference type="ChEBI" id="CHEBI:132124"/>
    </reaction>
</comment>
<keyword evidence="3 5" id="KW-1133">Transmembrane helix</keyword>
<comment type="similarity">
    <text evidence="5 6">Belongs to the complex I subunit 1 family.</text>
</comment>
<evidence type="ECO:0000256" key="6">
    <source>
        <dbReference type="RuleBase" id="RU000471"/>
    </source>
</evidence>
<keyword evidence="5" id="KW-1003">Cell membrane</keyword>
<name>A0A562RX86_9BACT</name>
<feature type="transmembrane region" description="Helical" evidence="5">
    <location>
        <begin position="111"/>
        <end position="132"/>
    </location>
</feature>
<keyword evidence="5 6" id="KW-0520">NAD</keyword>
<evidence type="ECO:0000313" key="8">
    <source>
        <dbReference type="Proteomes" id="UP000318307"/>
    </source>
</evidence>
<comment type="subcellular location">
    <subcellularLocation>
        <location evidence="5 6">Cell membrane</location>
        <topology evidence="5 6">Multi-pass membrane protein</topology>
    </subcellularLocation>
    <subcellularLocation>
        <location evidence="1">Membrane</location>
        <topology evidence="1">Multi-pass membrane protein</topology>
    </subcellularLocation>
</comment>
<evidence type="ECO:0000256" key="4">
    <source>
        <dbReference type="ARBA" id="ARBA00023136"/>
    </source>
</evidence>
<keyword evidence="5" id="KW-0830">Ubiquinone</keyword>
<dbReference type="NCBIfam" id="NF004741">
    <property type="entry name" value="PRK06076.1-2"/>
    <property type="match status" value="1"/>
</dbReference>
<comment type="function">
    <text evidence="5">NDH-1 shuttles electrons from NADH, via FMN and iron-sulfur (Fe-S) centers, to quinones in the respiratory chain. The immediate electron acceptor for the enzyme in this species is believed to be ubiquinone. Couples the redox reaction to proton translocation (for every two electrons transferred, four hydrogen ions are translocated across the cytoplasmic membrane), and thus conserves the redox energy in a proton gradient. This subunit may bind ubiquinone.</text>
</comment>
<reference evidence="7 8" key="1">
    <citation type="submission" date="2019-07" db="EMBL/GenBank/DDBJ databases">
        <title>Genome sequencing of 100 strains of the haloalkaliphilic chemolithoautotrophic sulfur-oxidizing bacterium Thioalkalivibrio.</title>
        <authorList>
            <person name="Muyzer G."/>
        </authorList>
    </citation>
    <scope>NUCLEOTIDE SEQUENCE [LARGE SCALE GENOMIC DNA]</scope>
    <source>
        <strain evidence="7 8">ASO4-4</strain>
    </source>
</reference>
<evidence type="ECO:0000256" key="1">
    <source>
        <dbReference type="ARBA" id="ARBA00004141"/>
    </source>
</evidence>
<comment type="caution">
    <text evidence="7">The sequence shown here is derived from an EMBL/GenBank/DDBJ whole genome shotgun (WGS) entry which is preliminary data.</text>
</comment>
<dbReference type="GO" id="GO:0003954">
    <property type="term" value="F:NADH dehydrogenase activity"/>
    <property type="evidence" value="ECO:0007669"/>
    <property type="project" value="TreeGrafter"/>
</dbReference>